<comment type="catalytic activity">
    <reaction evidence="1">
        <text>chorismate = isochorismate</text>
        <dbReference type="Rhea" id="RHEA:18985"/>
        <dbReference type="ChEBI" id="CHEBI:29748"/>
        <dbReference type="ChEBI" id="CHEBI:29780"/>
        <dbReference type="EC" id="5.4.4.2"/>
    </reaction>
</comment>
<gene>
    <name evidence="7" type="ORF">C7B46_03455</name>
</gene>
<comment type="similarity">
    <text evidence="2">Belongs to the isochorismate synthase family.</text>
</comment>
<dbReference type="InterPro" id="IPR005801">
    <property type="entry name" value="ADC_synthase"/>
</dbReference>
<dbReference type="InterPro" id="IPR015890">
    <property type="entry name" value="Chorismate_C"/>
</dbReference>
<dbReference type="PANTHER" id="PTHR42839:SF2">
    <property type="entry name" value="ISOCHORISMATE SYNTHASE ENTC"/>
    <property type="match status" value="1"/>
</dbReference>
<evidence type="ECO:0000256" key="1">
    <source>
        <dbReference type="ARBA" id="ARBA00000799"/>
    </source>
</evidence>
<dbReference type="NCBIfam" id="TIGR00543">
    <property type="entry name" value="isochor_syn"/>
    <property type="match status" value="1"/>
</dbReference>
<comment type="caution">
    <text evidence="7">The sequence shown here is derived from an EMBL/GenBank/DDBJ whole genome shotgun (WGS) entry which is preliminary data.</text>
</comment>
<dbReference type="PANTHER" id="PTHR42839">
    <property type="entry name" value="ISOCHORISMATE SYNTHASE ENTC"/>
    <property type="match status" value="1"/>
</dbReference>
<dbReference type="Pfam" id="PF00425">
    <property type="entry name" value="Chorismate_bind"/>
    <property type="match status" value="1"/>
</dbReference>
<evidence type="ECO:0000256" key="2">
    <source>
        <dbReference type="ARBA" id="ARBA00005297"/>
    </source>
</evidence>
<evidence type="ECO:0000313" key="8">
    <source>
        <dbReference type="Proteomes" id="UP000242972"/>
    </source>
</evidence>
<dbReference type="Gene3D" id="3.60.120.10">
    <property type="entry name" value="Anthranilate synthase"/>
    <property type="match status" value="1"/>
</dbReference>
<sequence length="459" mass="51085">MNTHSVGFYRTKIADHFYEAWRKARRQGTSTWVTTDLDLPWIDILSLVDEFEDIWVFSDQNTQSVGVGVARRWTYHGPQAWADWKVDWERLISENTLPPDLQVGGGVAFSVDDMGHTKPWGAFPRMAWTLPAIMMQPVSNGILARLVAEIDGNLPLNPVINYYQELLDRISAPHPDPDTLPRLIHHLSTPNRDQWNHLIADAVSAIKAQQLSKVVVARAVTANFSANVKTSPILHQLSQRNPSSKIFALRLQSRTFLGATPEILLETHEPFVSTMALAGSAPRGKTAAEDSLNAQALLRHAKNREEHEAVKRHILSILQKLGCTVKYSKEPRIKQLPTVQHLFTPITATLPSGSSFWSVAEALQPTPAVGGLPPSAAIHWIMQHEPFDRGWYSGIIGHVSLKGQGQLLVALRSALIEGQQATLFGGCGIMAQSNPDEEWEESQWKLRSMLEAMNVGELL</sequence>
<evidence type="ECO:0000256" key="4">
    <source>
        <dbReference type="ARBA" id="ARBA00023235"/>
    </source>
</evidence>
<evidence type="ECO:0000256" key="3">
    <source>
        <dbReference type="ARBA" id="ARBA00012824"/>
    </source>
</evidence>
<dbReference type="EMBL" id="PXYW01000006">
    <property type="protein sequence ID" value="PSR34780.1"/>
    <property type="molecule type" value="Genomic_DNA"/>
</dbReference>
<dbReference type="EC" id="5.4.4.2" evidence="3"/>
<dbReference type="GO" id="GO:0008909">
    <property type="term" value="F:isochorismate synthase activity"/>
    <property type="evidence" value="ECO:0007669"/>
    <property type="project" value="UniProtKB-EC"/>
</dbReference>
<dbReference type="Proteomes" id="UP000242972">
    <property type="component" value="Unassembled WGS sequence"/>
</dbReference>
<name>A0A2T2XJV5_9FIRM</name>
<keyword evidence="4" id="KW-0413">Isomerase</keyword>
<organism evidence="7 8">
    <name type="scientific">Sulfobacillus benefaciens</name>
    <dbReference type="NCBI Taxonomy" id="453960"/>
    <lineage>
        <taxon>Bacteria</taxon>
        <taxon>Bacillati</taxon>
        <taxon>Bacillota</taxon>
        <taxon>Clostridia</taxon>
        <taxon>Eubacteriales</taxon>
        <taxon>Clostridiales Family XVII. Incertae Sedis</taxon>
        <taxon>Sulfobacillus</taxon>
    </lineage>
</organism>
<dbReference type="SUPFAM" id="SSF56322">
    <property type="entry name" value="ADC synthase"/>
    <property type="match status" value="1"/>
</dbReference>
<reference evidence="7 8" key="1">
    <citation type="journal article" date="2014" name="BMC Genomics">
        <title>Comparison of environmental and isolate Sulfobacillus genomes reveals diverse carbon, sulfur, nitrogen, and hydrogen metabolisms.</title>
        <authorList>
            <person name="Justice N.B."/>
            <person name="Norman A."/>
            <person name="Brown C.T."/>
            <person name="Singh A."/>
            <person name="Thomas B.C."/>
            <person name="Banfield J.F."/>
        </authorList>
    </citation>
    <scope>NUCLEOTIDE SEQUENCE [LARGE SCALE GENOMIC DNA]</scope>
    <source>
        <strain evidence="7">AMDSBA4</strain>
    </source>
</reference>
<evidence type="ECO:0000256" key="5">
    <source>
        <dbReference type="ARBA" id="ARBA00041564"/>
    </source>
</evidence>
<proteinExistence type="inferred from homology"/>
<accession>A0A2T2XJV5</accession>
<protein>
    <recommendedName>
        <fullName evidence="3">isochorismate synthase</fullName>
        <ecNumber evidence="3">5.4.4.2</ecNumber>
    </recommendedName>
    <alternativeName>
        <fullName evidence="5">Isochorismate mutase</fullName>
    </alternativeName>
</protein>
<dbReference type="AlphaFoldDB" id="A0A2T2XJV5"/>
<evidence type="ECO:0000259" key="6">
    <source>
        <dbReference type="Pfam" id="PF00425"/>
    </source>
</evidence>
<evidence type="ECO:0000313" key="7">
    <source>
        <dbReference type="EMBL" id="PSR34780.1"/>
    </source>
</evidence>
<dbReference type="InterPro" id="IPR004561">
    <property type="entry name" value="IsoChor_synthase"/>
</dbReference>
<feature type="domain" description="Chorismate-utilising enzyme C-terminal" evidence="6">
    <location>
        <begin position="192"/>
        <end position="445"/>
    </location>
</feature>